<accession>A0A0C9QY77</accession>
<feature type="non-terminal residue" evidence="2">
    <location>
        <position position="1"/>
    </location>
</feature>
<proteinExistence type="predicted"/>
<gene>
    <name evidence="2" type="primary">rlp24_0</name>
    <name evidence="2" type="ORF">g.46670</name>
</gene>
<feature type="region of interest" description="Disordered" evidence="1">
    <location>
        <begin position="145"/>
        <end position="178"/>
    </location>
</feature>
<organism evidence="2">
    <name type="scientific">Fopius arisanus</name>
    <dbReference type="NCBI Taxonomy" id="64838"/>
    <lineage>
        <taxon>Eukaryota</taxon>
        <taxon>Metazoa</taxon>
        <taxon>Ecdysozoa</taxon>
        <taxon>Arthropoda</taxon>
        <taxon>Hexapoda</taxon>
        <taxon>Insecta</taxon>
        <taxon>Pterygota</taxon>
        <taxon>Neoptera</taxon>
        <taxon>Endopterygota</taxon>
        <taxon>Hymenoptera</taxon>
        <taxon>Apocrita</taxon>
        <taxon>Ichneumonoidea</taxon>
        <taxon>Braconidae</taxon>
        <taxon>Opiinae</taxon>
        <taxon>Fopius</taxon>
    </lineage>
</organism>
<sequence length="178" mass="20145">KQGQDVTFMQYLLSSRLFIIGHTNVTVLTSSHLASIHLLIIQFCTEKLFGTLVNPNTMGWAQIFNPRSGKHNIIDGAELEGFSIVAYLKENPQERVKKIYKRILDNGKTVKVQVLAAHGKLEELQKITNGKRIAIPKLNTSLFDDSMPQEVDEDGEVSVKNTKKKRKDSMKKYIESDD</sequence>
<evidence type="ECO:0000313" key="2">
    <source>
        <dbReference type="EMBL" id="JAG75404.1"/>
    </source>
</evidence>
<protein>
    <submittedName>
        <fullName evidence="2">Rlp24_0 protein</fullName>
    </submittedName>
</protein>
<name>A0A0C9QY77_9HYME</name>
<dbReference type="EMBL" id="GBYB01005637">
    <property type="protein sequence ID" value="JAG75404.1"/>
    <property type="molecule type" value="Transcribed_RNA"/>
</dbReference>
<reference evidence="2" key="1">
    <citation type="submission" date="2015-01" db="EMBL/GenBank/DDBJ databases">
        <title>Transcriptome Assembly of Fopius arisanus.</title>
        <authorList>
            <person name="Geib S."/>
        </authorList>
    </citation>
    <scope>NUCLEOTIDE SEQUENCE</scope>
</reference>
<dbReference type="AlphaFoldDB" id="A0A0C9QY77"/>
<evidence type="ECO:0000256" key="1">
    <source>
        <dbReference type="SAM" id="MobiDB-lite"/>
    </source>
</evidence>